<dbReference type="Proteomes" id="UP000799291">
    <property type="component" value="Unassembled WGS sequence"/>
</dbReference>
<dbReference type="PANTHER" id="PTHR43054">
    <property type="match status" value="1"/>
</dbReference>
<dbReference type="PANTHER" id="PTHR43054:SF1">
    <property type="entry name" value="SCYLLO-INOSITOL 2-DEHYDROGENASE (NADP(+)) IOLU"/>
    <property type="match status" value="1"/>
</dbReference>
<evidence type="ECO:0000313" key="5">
    <source>
        <dbReference type="Proteomes" id="UP000799291"/>
    </source>
</evidence>
<reference evidence="4" key="1">
    <citation type="journal article" date="2020" name="Stud. Mycol.">
        <title>101 Dothideomycetes genomes: a test case for predicting lifestyles and emergence of pathogens.</title>
        <authorList>
            <person name="Haridas S."/>
            <person name="Albert R."/>
            <person name="Binder M."/>
            <person name="Bloem J."/>
            <person name="Labutti K."/>
            <person name="Salamov A."/>
            <person name="Andreopoulos B."/>
            <person name="Baker S."/>
            <person name="Barry K."/>
            <person name="Bills G."/>
            <person name="Bluhm B."/>
            <person name="Cannon C."/>
            <person name="Castanera R."/>
            <person name="Culley D."/>
            <person name="Daum C."/>
            <person name="Ezra D."/>
            <person name="Gonzalez J."/>
            <person name="Henrissat B."/>
            <person name="Kuo A."/>
            <person name="Liang C."/>
            <person name="Lipzen A."/>
            <person name="Lutzoni F."/>
            <person name="Magnuson J."/>
            <person name="Mondo S."/>
            <person name="Nolan M."/>
            <person name="Ohm R."/>
            <person name="Pangilinan J."/>
            <person name="Park H.-J."/>
            <person name="Ramirez L."/>
            <person name="Alfaro M."/>
            <person name="Sun H."/>
            <person name="Tritt A."/>
            <person name="Yoshinaga Y."/>
            <person name="Zwiers L.-H."/>
            <person name="Turgeon B."/>
            <person name="Goodwin S."/>
            <person name="Spatafora J."/>
            <person name="Crous P."/>
            <person name="Grigoriev I."/>
        </authorList>
    </citation>
    <scope>NUCLEOTIDE SEQUENCE</scope>
    <source>
        <strain evidence="4">CBS 122367</strain>
    </source>
</reference>
<evidence type="ECO:0000256" key="1">
    <source>
        <dbReference type="ARBA" id="ARBA00010928"/>
    </source>
</evidence>
<evidence type="ECO:0000259" key="3">
    <source>
        <dbReference type="Pfam" id="PF22725"/>
    </source>
</evidence>
<dbReference type="InterPro" id="IPR000683">
    <property type="entry name" value="Gfo/Idh/MocA-like_OxRdtase_N"/>
</dbReference>
<dbReference type="SUPFAM" id="SSF55347">
    <property type="entry name" value="Glyceraldehyde-3-phosphate dehydrogenase-like, C-terminal domain"/>
    <property type="match status" value="1"/>
</dbReference>
<dbReference type="InterPro" id="IPR036291">
    <property type="entry name" value="NAD(P)-bd_dom_sf"/>
</dbReference>
<accession>A0A6G1J9R3</accession>
<feature type="domain" description="GFO/IDH/MocA-like oxidoreductase" evidence="3">
    <location>
        <begin position="140"/>
        <end position="249"/>
    </location>
</feature>
<dbReference type="Gene3D" id="3.30.360.10">
    <property type="entry name" value="Dihydrodipicolinate Reductase, domain 2"/>
    <property type="match status" value="1"/>
</dbReference>
<dbReference type="GO" id="GO:0000166">
    <property type="term" value="F:nucleotide binding"/>
    <property type="evidence" value="ECO:0007669"/>
    <property type="project" value="InterPro"/>
</dbReference>
<dbReference type="InterPro" id="IPR055170">
    <property type="entry name" value="GFO_IDH_MocA-like_dom"/>
</dbReference>
<dbReference type="EMBL" id="MU005576">
    <property type="protein sequence ID" value="KAF2686905.1"/>
    <property type="molecule type" value="Genomic_DNA"/>
</dbReference>
<gene>
    <name evidence="4" type="ORF">K458DRAFT_416231</name>
</gene>
<protein>
    <submittedName>
        <fullName evidence="4">NAD(P)-binding protein</fullName>
    </submittedName>
</protein>
<evidence type="ECO:0000313" key="4">
    <source>
        <dbReference type="EMBL" id="KAF2686905.1"/>
    </source>
</evidence>
<dbReference type="SUPFAM" id="SSF51735">
    <property type="entry name" value="NAD(P)-binding Rossmann-fold domains"/>
    <property type="match status" value="1"/>
</dbReference>
<name>A0A6G1J9R3_9PLEO</name>
<dbReference type="Gene3D" id="3.40.50.720">
    <property type="entry name" value="NAD(P)-binding Rossmann-like Domain"/>
    <property type="match status" value="1"/>
</dbReference>
<dbReference type="Pfam" id="PF01408">
    <property type="entry name" value="GFO_IDH_MocA"/>
    <property type="match status" value="1"/>
</dbReference>
<dbReference type="Pfam" id="PF22725">
    <property type="entry name" value="GFO_IDH_MocA_C3"/>
    <property type="match status" value="1"/>
</dbReference>
<keyword evidence="5" id="KW-1185">Reference proteome</keyword>
<proteinExistence type="inferred from homology"/>
<feature type="domain" description="Gfo/Idh/MocA-like oxidoreductase N-terminal" evidence="2">
    <location>
        <begin position="3"/>
        <end position="119"/>
    </location>
</feature>
<evidence type="ECO:0000259" key="2">
    <source>
        <dbReference type="Pfam" id="PF01408"/>
    </source>
</evidence>
<dbReference type="AlphaFoldDB" id="A0A6G1J9R3"/>
<dbReference type="OrthoDB" id="2129491at2759"/>
<sequence length="330" mass="36947">MLTFGIIGTNWITHSFVECAQATSKWNLEAVYSRKEATAKEFVAKYEGKKIATYTDLDAFAADDNLQAVYIASPNILHYSHAKKMLEAGKHVILEKPSCSNSGELDELFKLSKERGLFLIEAWRHIQEANFKILKQSMSRLGQIYGASITYAQFSSRYDKVLQGEKPNIFNLEMGGGALVDLGVYTVAAAVWLFGAPKDAFYYPVIIKTGADGGGTLILHYDNFTVHLCATKMWNSDAPSEIYGEKGTLIVPTITDVESVVFWDPRNKSREELAGRKEELNLKEEAEEFARIIESGDWDAAKGLEQHSRDVLKVTEKVRRDNGLLFPGEK</sequence>
<organism evidence="4 5">
    <name type="scientific">Lentithecium fluviatile CBS 122367</name>
    <dbReference type="NCBI Taxonomy" id="1168545"/>
    <lineage>
        <taxon>Eukaryota</taxon>
        <taxon>Fungi</taxon>
        <taxon>Dikarya</taxon>
        <taxon>Ascomycota</taxon>
        <taxon>Pezizomycotina</taxon>
        <taxon>Dothideomycetes</taxon>
        <taxon>Pleosporomycetidae</taxon>
        <taxon>Pleosporales</taxon>
        <taxon>Massarineae</taxon>
        <taxon>Lentitheciaceae</taxon>
        <taxon>Lentithecium</taxon>
    </lineage>
</organism>
<comment type="similarity">
    <text evidence="1">Belongs to the Gfo/Idh/MocA family.</text>
</comment>